<proteinExistence type="predicted"/>
<keyword evidence="3" id="KW-1185">Reference proteome</keyword>
<accession>A0A3P8WID6</accession>
<dbReference type="InterPro" id="IPR029676">
    <property type="entry name" value="CFAP221"/>
</dbReference>
<reference evidence="2" key="3">
    <citation type="submission" date="2025-09" db="UniProtKB">
        <authorList>
            <consortium name="Ensembl"/>
        </authorList>
    </citation>
    <scope>IDENTIFICATION</scope>
</reference>
<name>A0A3P8WID6_CYNSE</name>
<reference evidence="2" key="2">
    <citation type="submission" date="2025-08" db="UniProtKB">
        <authorList>
            <consortium name="Ensembl"/>
        </authorList>
    </citation>
    <scope>IDENTIFICATION</scope>
</reference>
<dbReference type="Proteomes" id="UP000265120">
    <property type="component" value="Chromosome 8"/>
</dbReference>
<protein>
    <submittedName>
        <fullName evidence="2">Uncharacterized protein</fullName>
    </submittedName>
</protein>
<dbReference type="OMA" id="PRPRYME"/>
<reference evidence="2 3" key="1">
    <citation type="journal article" date="2014" name="Nat. Genet.">
        <title>Whole-genome sequence of a flatfish provides insights into ZW sex chromosome evolution and adaptation to a benthic lifestyle.</title>
        <authorList>
            <person name="Chen S."/>
            <person name="Zhang G."/>
            <person name="Shao C."/>
            <person name="Huang Q."/>
            <person name="Liu G."/>
            <person name="Zhang P."/>
            <person name="Song W."/>
            <person name="An N."/>
            <person name="Chalopin D."/>
            <person name="Volff J.N."/>
            <person name="Hong Y."/>
            <person name="Li Q."/>
            <person name="Sha Z."/>
            <person name="Zhou H."/>
            <person name="Xie M."/>
            <person name="Yu Q."/>
            <person name="Liu Y."/>
            <person name="Xiang H."/>
            <person name="Wang N."/>
            <person name="Wu K."/>
            <person name="Yang C."/>
            <person name="Zhou Q."/>
            <person name="Liao X."/>
            <person name="Yang L."/>
            <person name="Hu Q."/>
            <person name="Zhang J."/>
            <person name="Meng L."/>
            <person name="Jin L."/>
            <person name="Tian Y."/>
            <person name="Lian J."/>
            <person name="Yang J."/>
            <person name="Miao G."/>
            <person name="Liu S."/>
            <person name="Liang Z."/>
            <person name="Yan F."/>
            <person name="Li Y."/>
            <person name="Sun B."/>
            <person name="Zhang H."/>
            <person name="Zhang J."/>
            <person name="Zhu Y."/>
            <person name="Du M."/>
            <person name="Zhao Y."/>
            <person name="Schartl M."/>
            <person name="Tang Q."/>
            <person name="Wang J."/>
        </authorList>
    </citation>
    <scope>NUCLEOTIDE SEQUENCE</scope>
</reference>
<dbReference type="GO" id="GO:0003341">
    <property type="term" value="P:cilium movement"/>
    <property type="evidence" value="ECO:0007669"/>
    <property type="project" value="InterPro"/>
</dbReference>
<organism evidence="2 3">
    <name type="scientific">Cynoglossus semilaevis</name>
    <name type="common">Tongue sole</name>
    <dbReference type="NCBI Taxonomy" id="244447"/>
    <lineage>
        <taxon>Eukaryota</taxon>
        <taxon>Metazoa</taxon>
        <taxon>Chordata</taxon>
        <taxon>Craniata</taxon>
        <taxon>Vertebrata</taxon>
        <taxon>Euteleostomi</taxon>
        <taxon>Actinopterygii</taxon>
        <taxon>Neopterygii</taxon>
        <taxon>Teleostei</taxon>
        <taxon>Neoteleostei</taxon>
        <taxon>Acanthomorphata</taxon>
        <taxon>Carangaria</taxon>
        <taxon>Pleuronectiformes</taxon>
        <taxon>Pleuronectoidei</taxon>
        <taxon>Cynoglossidae</taxon>
        <taxon>Cynoglossinae</taxon>
        <taxon>Cynoglossus</taxon>
    </lineage>
</organism>
<dbReference type="PANTHER" id="PTHR46500">
    <property type="entry name" value="CILIA- AND FLAGELLA-ASSOCIATED PROTEIN 221"/>
    <property type="match status" value="1"/>
</dbReference>
<evidence type="ECO:0000256" key="1">
    <source>
        <dbReference type="SAM" id="MobiDB-lite"/>
    </source>
</evidence>
<dbReference type="Ensembl" id="ENSCSET00000025613.1">
    <property type="protein sequence ID" value="ENSCSEP00000025276.1"/>
    <property type="gene ID" value="ENSCSEG00000016141.1"/>
</dbReference>
<sequence length="247" mass="27330">MSVDPVDMSVETSVPFFKLQVAQHSDLMGYQPVSILKALDSCAPTPLTRPLRTGSLEGSEDQEEPRAEEKPQPEAVDEAVETLWSTTLSFTAPAALLTPGPVNPLRVFNPAPGLQAHKPRPRYMEGDVEVHVCPRSSYSVSDNKTTDKRTQVGQHNLLDRHEVIKGIMSWKNFDSFFLKSLSEAPENRVVPRNVDYDADVLPLTAPSPLTAKDVTPTVDFDVEVPGIQLTPEMIRAEFLSSRLPTLR</sequence>
<dbReference type="STRING" id="244447.ENSCSEP00000025276"/>
<dbReference type="InParanoid" id="A0A3P8WID6"/>
<dbReference type="PANTHER" id="PTHR46500:SF1">
    <property type="entry name" value="CILIA- AND FLAGELLA-ASSOCIATED PROTEIN 221"/>
    <property type="match status" value="1"/>
</dbReference>
<evidence type="ECO:0000313" key="3">
    <source>
        <dbReference type="Proteomes" id="UP000265120"/>
    </source>
</evidence>
<dbReference type="GeneTree" id="ENSGT00940000169408"/>
<dbReference type="GO" id="GO:0044458">
    <property type="term" value="P:motile cilium assembly"/>
    <property type="evidence" value="ECO:0007669"/>
    <property type="project" value="TreeGrafter"/>
</dbReference>
<evidence type="ECO:0000313" key="2">
    <source>
        <dbReference type="Ensembl" id="ENSCSEP00000025276.1"/>
    </source>
</evidence>
<feature type="region of interest" description="Disordered" evidence="1">
    <location>
        <begin position="44"/>
        <end position="75"/>
    </location>
</feature>
<dbReference type="AlphaFoldDB" id="A0A3P8WID6"/>
<dbReference type="GO" id="GO:0097729">
    <property type="term" value="C:9+2 motile cilium"/>
    <property type="evidence" value="ECO:0007669"/>
    <property type="project" value="TreeGrafter"/>
</dbReference>